<name>A0A239IUI0_9ACTN</name>
<dbReference type="AlphaFoldDB" id="A0A239IUI0"/>
<organism evidence="1 2">
    <name type="scientific">Asanoa hainanensis</name>
    <dbReference type="NCBI Taxonomy" id="560556"/>
    <lineage>
        <taxon>Bacteria</taxon>
        <taxon>Bacillati</taxon>
        <taxon>Actinomycetota</taxon>
        <taxon>Actinomycetes</taxon>
        <taxon>Micromonosporales</taxon>
        <taxon>Micromonosporaceae</taxon>
        <taxon>Asanoa</taxon>
    </lineage>
</organism>
<reference evidence="1 2" key="1">
    <citation type="submission" date="2017-06" db="EMBL/GenBank/DDBJ databases">
        <authorList>
            <person name="Kim H.J."/>
            <person name="Triplett B.A."/>
        </authorList>
    </citation>
    <scope>NUCLEOTIDE SEQUENCE [LARGE SCALE GENOMIC DNA]</scope>
    <source>
        <strain evidence="1 2">CGMCC 4.5593</strain>
    </source>
</reference>
<proteinExistence type="predicted"/>
<evidence type="ECO:0000313" key="2">
    <source>
        <dbReference type="Proteomes" id="UP000198362"/>
    </source>
</evidence>
<sequence>MSSPGFSVDPSALGASGLELSGVAGEFASALRAFQAELSGFGTPWGADEIGSLIGAAHEEVAQWAFECFEAAAEELEAAGFDVGAMATSYREVEEQIRGAFDAFGG</sequence>
<evidence type="ECO:0000313" key="1">
    <source>
        <dbReference type="EMBL" id="SNS97229.1"/>
    </source>
</evidence>
<accession>A0A239IUI0</accession>
<gene>
    <name evidence="1" type="ORF">SAMN05421812_102572</name>
</gene>
<dbReference type="RefSeq" id="WP_089245723.1">
    <property type="nucleotide sequence ID" value="NZ_FZPH01000002.1"/>
</dbReference>
<dbReference type="OrthoDB" id="3627085at2"/>
<dbReference type="Gene3D" id="1.10.287.1060">
    <property type="entry name" value="ESAT-6-like"/>
    <property type="match status" value="1"/>
</dbReference>
<dbReference type="Proteomes" id="UP000198362">
    <property type="component" value="Unassembled WGS sequence"/>
</dbReference>
<keyword evidence="2" id="KW-1185">Reference proteome</keyword>
<dbReference type="EMBL" id="FZPH01000002">
    <property type="protein sequence ID" value="SNS97229.1"/>
    <property type="molecule type" value="Genomic_DNA"/>
</dbReference>
<protein>
    <submittedName>
        <fullName evidence="1">PE family protein</fullName>
    </submittedName>
</protein>